<name>A0A426XR69_ENSVE</name>
<accession>A0A426XR69</accession>
<gene>
    <name evidence="2" type="ORF">B296_00028377</name>
</gene>
<feature type="region of interest" description="Disordered" evidence="1">
    <location>
        <begin position="1"/>
        <end position="45"/>
    </location>
</feature>
<proteinExistence type="predicted"/>
<evidence type="ECO:0000313" key="2">
    <source>
        <dbReference type="EMBL" id="RRT41922.1"/>
    </source>
</evidence>
<dbReference type="Proteomes" id="UP000287651">
    <property type="component" value="Unassembled WGS sequence"/>
</dbReference>
<reference evidence="2 3" key="1">
    <citation type="journal article" date="2014" name="Agronomy (Basel)">
        <title>A Draft Genome Sequence for Ensete ventricosum, the Drought-Tolerant Tree Against Hunger.</title>
        <authorList>
            <person name="Harrison J."/>
            <person name="Moore K.A."/>
            <person name="Paszkiewicz K."/>
            <person name="Jones T."/>
            <person name="Grant M."/>
            <person name="Ambacheew D."/>
            <person name="Muzemil S."/>
            <person name="Studholme D.J."/>
        </authorList>
    </citation>
    <scope>NUCLEOTIDE SEQUENCE [LARGE SCALE GENOMIC DNA]</scope>
</reference>
<dbReference type="AlphaFoldDB" id="A0A426XR69"/>
<evidence type="ECO:0000313" key="3">
    <source>
        <dbReference type="Proteomes" id="UP000287651"/>
    </source>
</evidence>
<sequence length="163" mass="18439">MHRVFHTKSQDSYENTGASPFETRKGARVSHRGRLPTSTPPPHPGSHRVLLKSLHYFLNPSLISLPAPLSKRERFPLLSTRLLRVLPNPPRIPSPRRSFPIPRPLPPLGILSFIFGSIYCELPPEPDFGLPLQRSLCSSSKGAIFLAFFSRRLLFRSEMVFVC</sequence>
<dbReference type="EMBL" id="AMZH03018196">
    <property type="protein sequence ID" value="RRT41922.1"/>
    <property type="molecule type" value="Genomic_DNA"/>
</dbReference>
<protein>
    <submittedName>
        <fullName evidence="2">Uncharacterized protein</fullName>
    </submittedName>
</protein>
<comment type="caution">
    <text evidence="2">The sequence shown here is derived from an EMBL/GenBank/DDBJ whole genome shotgun (WGS) entry which is preliminary data.</text>
</comment>
<evidence type="ECO:0000256" key="1">
    <source>
        <dbReference type="SAM" id="MobiDB-lite"/>
    </source>
</evidence>
<organism evidence="2 3">
    <name type="scientific">Ensete ventricosum</name>
    <name type="common">Abyssinian banana</name>
    <name type="synonym">Musa ensete</name>
    <dbReference type="NCBI Taxonomy" id="4639"/>
    <lineage>
        <taxon>Eukaryota</taxon>
        <taxon>Viridiplantae</taxon>
        <taxon>Streptophyta</taxon>
        <taxon>Embryophyta</taxon>
        <taxon>Tracheophyta</taxon>
        <taxon>Spermatophyta</taxon>
        <taxon>Magnoliopsida</taxon>
        <taxon>Liliopsida</taxon>
        <taxon>Zingiberales</taxon>
        <taxon>Musaceae</taxon>
        <taxon>Ensete</taxon>
    </lineage>
</organism>